<evidence type="ECO:0000313" key="1">
    <source>
        <dbReference type="EMBL" id="KAJ7530884.1"/>
    </source>
</evidence>
<protein>
    <submittedName>
        <fullName evidence="1">Uncharacterized protein</fullName>
    </submittedName>
</protein>
<organism evidence="1 2">
    <name type="scientific">Diphasiastrum complanatum</name>
    <name type="common">Issler's clubmoss</name>
    <name type="synonym">Lycopodium complanatum</name>
    <dbReference type="NCBI Taxonomy" id="34168"/>
    <lineage>
        <taxon>Eukaryota</taxon>
        <taxon>Viridiplantae</taxon>
        <taxon>Streptophyta</taxon>
        <taxon>Embryophyta</taxon>
        <taxon>Tracheophyta</taxon>
        <taxon>Lycopodiopsida</taxon>
        <taxon>Lycopodiales</taxon>
        <taxon>Lycopodiaceae</taxon>
        <taxon>Lycopodioideae</taxon>
        <taxon>Diphasiastrum</taxon>
    </lineage>
</organism>
<comment type="caution">
    <text evidence="1">The sequence shown here is derived from an EMBL/GenBank/DDBJ whole genome shotgun (WGS) entry which is preliminary data.</text>
</comment>
<sequence length="189" mass="20401">MMPLMRRASFESRSIHLSTLCVLHLISSIYKTLSYIAADLGAKPSIMTASGAVDDDQHQRDNGSAPPTYYGTFQGNPNFPQPVPPSEGPHYAPASGPAYQPVQGHPISGEAPRSRGVYIGHDRLPFCGIGVGWFLFIIGFFCVSIPWFIGSFIYFCVSHDVREHAGLAACTIAALIALVLGTAKGVSFW</sequence>
<accession>A0ACC2BMB1</accession>
<keyword evidence="2" id="KW-1185">Reference proteome</keyword>
<reference evidence="2" key="1">
    <citation type="journal article" date="2024" name="Proc. Natl. Acad. Sci. U.S.A.">
        <title>Extraordinary preservation of gene collinearity over three hundred million years revealed in homosporous lycophytes.</title>
        <authorList>
            <person name="Li C."/>
            <person name="Wickell D."/>
            <person name="Kuo L.Y."/>
            <person name="Chen X."/>
            <person name="Nie B."/>
            <person name="Liao X."/>
            <person name="Peng D."/>
            <person name="Ji J."/>
            <person name="Jenkins J."/>
            <person name="Williams M."/>
            <person name="Shu S."/>
            <person name="Plott C."/>
            <person name="Barry K."/>
            <person name="Rajasekar S."/>
            <person name="Grimwood J."/>
            <person name="Han X."/>
            <person name="Sun S."/>
            <person name="Hou Z."/>
            <person name="He W."/>
            <person name="Dai G."/>
            <person name="Sun C."/>
            <person name="Schmutz J."/>
            <person name="Leebens-Mack J.H."/>
            <person name="Li F.W."/>
            <person name="Wang L."/>
        </authorList>
    </citation>
    <scope>NUCLEOTIDE SEQUENCE [LARGE SCALE GENOMIC DNA]</scope>
    <source>
        <strain evidence="2">cv. PW_Plant_1</strain>
    </source>
</reference>
<evidence type="ECO:0000313" key="2">
    <source>
        <dbReference type="Proteomes" id="UP001162992"/>
    </source>
</evidence>
<proteinExistence type="predicted"/>
<name>A0ACC2BMB1_DIPCM</name>
<dbReference type="EMBL" id="CM055105">
    <property type="protein sequence ID" value="KAJ7530884.1"/>
    <property type="molecule type" value="Genomic_DNA"/>
</dbReference>
<gene>
    <name evidence="1" type="ORF">O6H91_14G023400</name>
</gene>
<dbReference type="Proteomes" id="UP001162992">
    <property type="component" value="Chromosome 14"/>
</dbReference>